<name>A0ABV6G4J7_9GAMM</name>
<evidence type="ECO:0000313" key="1">
    <source>
        <dbReference type="EMBL" id="MFC0268571.1"/>
    </source>
</evidence>
<accession>A0ABV6G4J7</accession>
<organism evidence="1 2">
    <name type="scientific">Kushneria aurantia</name>
    <dbReference type="NCBI Taxonomy" id="504092"/>
    <lineage>
        <taxon>Bacteria</taxon>
        <taxon>Pseudomonadati</taxon>
        <taxon>Pseudomonadota</taxon>
        <taxon>Gammaproteobacteria</taxon>
        <taxon>Oceanospirillales</taxon>
        <taxon>Halomonadaceae</taxon>
        <taxon>Kushneria</taxon>
    </lineage>
</organism>
<evidence type="ECO:0000313" key="2">
    <source>
        <dbReference type="Proteomes" id="UP001589814"/>
    </source>
</evidence>
<dbReference type="RefSeq" id="WP_156826658.1">
    <property type="nucleotide sequence ID" value="NZ_JBHLVX010000043.1"/>
</dbReference>
<keyword evidence="2" id="KW-1185">Reference proteome</keyword>
<gene>
    <name evidence="1" type="ORF">ACFFHW_11370</name>
</gene>
<protein>
    <submittedName>
        <fullName evidence="1">Uncharacterized protein</fullName>
    </submittedName>
</protein>
<dbReference type="Proteomes" id="UP001589814">
    <property type="component" value="Unassembled WGS sequence"/>
</dbReference>
<reference evidence="1 2" key="1">
    <citation type="submission" date="2024-09" db="EMBL/GenBank/DDBJ databases">
        <authorList>
            <person name="Sun Q."/>
            <person name="Mori K."/>
        </authorList>
    </citation>
    <scope>NUCLEOTIDE SEQUENCE [LARGE SCALE GENOMIC DNA]</scope>
    <source>
        <strain evidence="1 2">CCM 7415</strain>
    </source>
</reference>
<sequence>MTAMADIDRHSATWRALEQHLRQRRQSTVEALISGSPHDERRRGEIRMIDELLALAAPAEQDAPPPVTYD</sequence>
<dbReference type="EMBL" id="JBHLVX010000043">
    <property type="protein sequence ID" value="MFC0268571.1"/>
    <property type="molecule type" value="Genomic_DNA"/>
</dbReference>
<comment type="caution">
    <text evidence="1">The sequence shown here is derived from an EMBL/GenBank/DDBJ whole genome shotgun (WGS) entry which is preliminary data.</text>
</comment>
<proteinExistence type="predicted"/>